<organism evidence="1 2">
    <name type="scientific">Pseudomaricurvus hydrocarbonicus</name>
    <dbReference type="NCBI Taxonomy" id="1470433"/>
    <lineage>
        <taxon>Bacteria</taxon>
        <taxon>Pseudomonadati</taxon>
        <taxon>Pseudomonadota</taxon>
        <taxon>Gammaproteobacteria</taxon>
        <taxon>Cellvibrionales</taxon>
        <taxon>Cellvibrionaceae</taxon>
        <taxon>Pseudomaricurvus</taxon>
    </lineage>
</organism>
<proteinExistence type="predicted"/>
<evidence type="ECO:0000313" key="2">
    <source>
        <dbReference type="Proteomes" id="UP000787472"/>
    </source>
</evidence>
<gene>
    <name evidence="1" type="ORF">G8770_06620</name>
</gene>
<dbReference type="EMBL" id="JAAONZ010000003">
    <property type="protein sequence ID" value="NHO65215.1"/>
    <property type="molecule type" value="Genomic_DNA"/>
</dbReference>
<dbReference type="RefSeq" id="WP_167183576.1">
    <property type="nucleotide sequence ID" value="NZ_JAAONZ010000003.1"/>
</dbReference>
<evidence type="ECO:0000313" key="1">
    <source>
        <dbReference type="EMBL" id="NHO65215.1"/>
    </source>
</evidence>
<protein>
    <submittedName>
        <fullName evidence="1">Uncharacterized protein</fullName>
    </submittedName>
</protein>
<keyword evidence="2" id="KW-1185">Reference proteome</keyword>
<name>A0A9E5JUN1_9GAMM</name>
<dbReference type="Proteomes" id="UP000787472">
    <property type="component" value="Unassembled WGS sequence"/>
</dbReference>
<sequence>MSTNFTTLAQSLSIEALMDEGSRKAGRDYNRAFGAVNHPVKDAIKLSKIITIEQLTTSARIAAKHTASCGN</sequence>
<dbReference type="AlphaFoldDB" id="A0A9E5JUN1"/>
<accession>A0A9E5JUN1</accession>
<comment type="caution">
    <text evidence="1">The sequence shown here is derived from an EMBL/GenBank/DDBJ whole genome shotgun (WGS) entry which is preliminary data.</text>
</comment>
<reference evidence="1" key="1">
    <citation type="submission" date="2020-03" db="EMBL/GenBank/DDBJ databases">
        <authorList>
            <person name="Guo F."/>
        </authorList>
    </citation>
    <scope>NUCLEOTIDE SEQUENCE</scope>
    <source>
        <strain evidence="1">JCM 30134</strain>
    </source>
</reference>